<dbReference type="SUPFAM" id="SSF52113">
    <property type="entry name" value="BRCT domain"/>
    <property type="match status" value="1"/>
</dbReference>
<comment type="function">
    <text evidence="9">DNA ligase that catalyzes the formation of phosphodiester linkages between 5'-phosphoryl and 3'-hydroxyl groups in double-stranded DNA using NAD as a coenzyme and as the energy source for the reaction. It is essential for DNA replication and repair of damaged DNA.</text>
</comment>
<dbReference type="PANTHER" id="PTHR23389:SF9">
    <property type="entry name" value="DNA LIGASE"/>
    <property type="match status" value="1"/>
</dbReference>
<dbReference type="Gene3D" id="2.40.50.140">
    <property type="entry name" value="Nucleic acid-binding proteins"/>
    <property type="match status" value="1"/>
</dbReference>
<dbReference type="GO" id="GO:0003911">
    <property type="term" value="F:DNA ligase (NAD+) activity"/>
    <property type="evidence" value="ECO:0007669"/>
    <property type="project" value="UniProtKB-UniRule"/>
</dbReference>
<feature type="binding site" evidence="9">
    <location>
        <position position="134"/>
    </location>
    <ligand>
        <name>NAD(+)</name>
        <dbReference type="ChEBI" id="CHEBI:57540"/>
    </ligand>
</feature>
<organism evidence="11 12">
    <name type="scientific">Loofah witches'-broom phytoplasma</name>
    <dbReference type="NCBI Taxonomy" id="35773"/>
    <lineage>
        <taxon>Bacteria</taxon>
        <taxon>Bacillati</taxon>
        <taxon>Mycoplasmatota</taxon>
        <taxon>Mollicutes</taxon>
        <taxon>Acholeplasmatales</taxon>
        <taxon>Acholeplasmataceae</taxon>
        <taxon>Candidatus Phytoplasma</taxon>
        <taxon>16SrVIII (Loofah witches'-broom group)</taxon>
    </lineage>
</organism>
<gene>
    <name evidence="9 11" type="primary">ligA</name>
    <name evidence="11" type="ORF">LFWB_0840</name>
</gene>
<dbReference type="Gene3D" id="1.10.150.20">
    <property type="entry name" value="5' to 3' exonuclease, C-terminal subdomain"/>
    <property type="match status" value="2"/>
</dbReference>
<dbReference type="CDD" id="cd17748">
    <property type="entry name" value="BRCT_DNA_ligase_like"/>
    <property type="match status" value="1"/>
</dbReference>
<dbReference type="PROSITE" id="PS50172">
    <property type="entry name" value="BRCT"/>
    <property type="match status" value="1"/>
</dbReference>
<dbReference type="InterPro" id="IPR004150">
    <property type="entry name" value="NAD_DNA_ligase_OB"/>
</dbReference>
<comment type="cofactor">
    <cofactor evidence="9">
        <name>Mg(2+)</name>
        <dbReference type="ChEBI" id="CHEBI:18420"/>
    </cofactor>
    <cofactor evidence="9">
        <name>Mn(2+)</name>
        <dbReference type="ChEBI" id="CHEBI:29035"/>
    </cofactor>
</comment>
<dbReference type="InterPro" id="IPR013839">
    <property type="entry name" value="DNAligase_adenylation"/>
</dbReference>
<proteinExistence type="inferred from homology"/>
<name>A0A975FIU2_LOWBP</name>
<feature type="binding site" evidence="9">
    <location>
        <begin position="33"/>
        <end position="37"/>
    </location>
    <ligand>
        <name>NAD(+)</name>
        <dbReference type="ChEBI" id="CHEBI:57540"/>
    </ligand>
</feature>
<evidence type="ECO:0000313" key="11">
    <source>
        <dbReference type="EMBL" id="QTX02654.1"/>
    </source>
</evidence>
<evidence type="ECO:0000256" key="4">
    <source>
        <dbReference type="ARBA" id="ARBA00022763"/>
    </source>
</evidence>
<comment type="catalytic activity">
    <reaction evidence="8 9">
        <text>NAD(+) + (deoxyribonucleotide)n-3'-hydroxyl + 5'-phospho-(deoxyribonucleotide)m = (deoxyribonucleotide)n+m + AMP + beta-nicotinamide D-nucleotide.</text>
        <dbReference type="EC" id="6.5.1.2"/>
    </reaction>
</comment>
<dbReference type="InterPro" id="IPR010994">
    <property type="entry name" value="RuvA_2-like"/>
</dbReference>
<dbReference type="InterPro" id="IPR036420">
    <property type="entry name" value="BRCT_dom_sf"/>
</dbReference>
<comment type="similarity">
    <text evidence="9">Belongs to the NAD-dependent DNA ligase family. LigA subfamily.</text>
</comment>
<dbReference type="Pfam" id="PF03120">
    <property type="entry name" value="OB_DNA_ligase"/>
    <property type="match status" value="1"/>
</dbReference>
<feature type="domain" description="BRCT" evidence="10">
    <location>
        <begin position="586"/>
        <end position="665"/>
    </location>
</feature>
<evidence type="ECO:0000256" key="8">
    <source>
        <dbReference type="ARBA" id="ARBA00034005"/>
    </source>
</evidence>
<dbReference type="InterPro" id="IPR001357">
    <property type="entry name" value="BRCT_dom"/>
</dbReference>
<evidence type="ECO:0000256" key="3">
    <source>
        <dbReference type="ARBA" id="ARBA00022723"/>
    </source>
</evidence>
<feature type="binding site" evidence="9">
    <location>
        <position position="400"/>
    </location>
    <ligand>
        <name>Zn(2+)</name>
        <dbReference type="ChEBI" id="CHEBI:29105"/>
    </ligand>
</feature>
<keyword evidence="9" id="KW-0464">Manganese</keyword>
<keyword evidence="2 9" id="KW-0235">DNA replication</keyword>
<dbReference type="SUPFAM" id="SSF47781">
    <property type="entry name" value="RuvA domain 2-like"/>
    <property type="match status" value="1"/>
</dbReference>
<dbReference type="GO" id="GO:0006260">
    <property type="term" value="P:DNA replication"/>
    <property type="evidence" value="ECO:0007669"/>
    <property type="project" value="UniProtKB-KW"/>
</dbReference>
<dbReference type="SUPFAM" id="SSF50249">
    <property type="entry name" value="Nucleic acid-binding proteins"/>
    <property type="match status" value="1"/>
</dbReference>
<dbReference type="InterPro" id="IPR012340">
    <property type="entry name" value="NA-bd_OB-fold"/>
</dbReference>
<dbReference type="RefSeq" id="WP_210954734.1">
    <property type="nucleotide sequence ID" value="NZ_CP054393.1"/>
</dbReference>
<dbReference type="Pfam" id="PF01653">
    <property type="entry name" value="DNA_ligase_aden"/>
    <property type="match status" value="1"/>
</dbReference>
<dbReference type="EMBL" id="CP054393">
    <property type="protein sequence ID" value="QTX02654.1"/>
    <property type="molecule type" value="Genomic_DNA"/>
</dbReference>
<dbReference type="Proteomes" id="UP000672038">
    <property type="component" value="Chromosome"/>
</dbReference>
<dbReference type="GO" id="GO:0046872">
    <property type="term" value="F:metal ion binding"/>
    <property type="evidence" value="ECO:0007669"/>
    <property type="project" value="UniProtKB-KW"/>
</dbReference>
<feature type="binding site" evidence="9">
    <location>
        <position position="111"/>
    </location>
    <ligand>
        <name>NAD(+)</name>
        <dbReference type="ChEBI" id="CHEBI:57540"/>
    </ligand>
</feature>
<feature type="binding site" evidence="9">
    <location>
        <position position="403"/>
    </location>
    <ligand>
        <name>Zn(2+)</name>
        <dbReference type="ChEBI" id="CHEBI:29105"/>
    </ligand>
</feature>
<keyword evidence="12" id="KW-1185">Reference proteome</keyword>
<dbReference type="AlphaFoldDB" id="A0A975FIU2"/>
<feature type="binding site" evidence="9">
    <location>
        <position position="418"/>
    </location>
    <ligand>
        <name>Zn(2+)</name>
        <dbReference type="ChEBI" id="CHEBI:29105"/>
    </ligand>
</feature>
<evidence type="ECO:0000313" key="12">
    <source>
        <dbReference type="Proteomes" id="UP000672038"/>
    </source>
</evidence>
<dbReference type="GO" id="GO:0005829">
    <property type="term" value="C:cytosol"/>
    <property type="evidence" value="ECO:0007669"/>
    <property type="project" value="TreeGrafter"/>
</dbReference>
<dbReference type="PANTHER" id="PTHR23389">
    <property type="entry name" value="CHROMOSOME TRANSMISSION FIDELITY FACTOR 18"/>
    <property type="match status" value="1"/>
</dbReference>
<evidence type="ECO:0000256" key="5">
    <source>
        <dbReference type="ARBA" id="ARBA00022833"/>
    </source>
</evidence>
<keyword evidence="3 9" id="KW-0479">Metal-binding</keyword>
<dbReference type="NCBIfam" id="TIGR00575">
    <property type="entry name" value="dnlj"/>
    <property type="match status" value="1"/>
</dbReference>
<feature type="binding site" evidence="9">
    <location>
        <position position="283"/>
    </location>
    <ligand>
        <name>NAD(+)</name>
        <dbReference type="ChEBI" id="CHEBI:57540"/>
    </ligand>
</feature>
<dbReference type="Gene3D" id="3.30.470.30">
    <property type="entry name" value="DNA ligase/mRNA capping enzyme"/>
    <property type="match status" value="1"/>
</dbReference>
<dbReference type="NCBIfam" id="NF005932">
    <property type="entry name" value="PRK07956.1"/>
    <property type="match status" value="1"/>
</dbReference>
<dbReference type="Gene3D" id="3.40.50.10190">
    <property type="entry name" value="BRCT domain"/>
    <property type="match status" value="1"/>
</dbReference>
<keyword evidence="6 9" id="KW-0520">NAD</keyword>
<evidence type="ECO:0000256" key="7">
    <source>
        <dbReference type="ARBA" id="ARBA00023204"/>
    </source>
</evidence>
<dbReference type="SMART" id="SM00532">
    <property type="entry name" value="LIGANc"/>
    <property type="match status" value="1"/>
</dbReference>
<dbReference type="EC" id="6.5.1.2" evidence="9"/>
<dbReference type="SUPFAM" id="SSF56091">
    <property type="entry name" value="DNA ligase/mRNA capping enzyme, catalytic domain"/>
    <property type="match status" value="1"/>
</dbReference>
<reference evidence="11" key="1">
    <citation type="submission" date="2020-06" db="EMBL/GenBank/DDBJ databases">
        <title>Complete genome sequence of Candidatus Phytoplasma luffae NCHU2019.</title>
        <authorList>
            <person name="Cho S.-T."/>
            <person name="Tan C.-M."/>
            <person name="Li J.-R."/>
            <person name="Chien Y.-Y."/>
            <person name="Chiu Y.-C."/>
            <person name="Yang J.-Y."/>
            <person name="Kuo C.-H."/>
        </authorList>
    </citation>
    <scope>NUCLEOTIDE SEQUENCE</scope>
    <source>
        <strain evidence="11">NCHU2019</strain>
    </source>
</reference>
<keyword evidence="7 9" id="KW-0234">DNA repair</keyword>
<keyword evidence="9" id="KW-0460">Magnesium</keyword>
<dbReference type="CDD" id="cd00114">
    <property type="entry name" value="LIGANc"/>
    <property type="match status" value="1"/>
</dbReference>
<feature type="binding site" evidence="9">
    <location>
        <position position="168"/>
    </location>
    <ligand>
        <name>NAD(+)</name>
        <dbReference type="ChEBI" id="CHEBI:57540"/>
    </ligand>
</feature>
<evidence type="ECO:0000256" key="1">
    <source>
        <dbReference type="ARBA" id="ARBA00022598"/>
    </source>
</evidence>
<dbReference type="InterPro" id="IPR013840">
    <property type="entry name" value="DNAligase_N"/>
</dbReference>
<dbReference type="Gene3D" id="1.10.287.610">
    <property type="entry name" value="Helix hairpin bin"/>
    <property type="match status" value="1"/>
</dbReference>
<feature type="binding site" evidence="9">
    <location>
        <position position="307"/>
    </location>
    <ligand>
        <name>NAD(+)</name>
        <dbReference type="ChEBI" id="CHEBI:57540"/>
    </ligand>
</feature>
<dbReference type="GO" id="GO:0006281">
    <property type="term" value="P:DNA repair"/>
    <property type="evidence" value="ECO:0007669"/>
    <property type="project" value="UniProtKB-KW"/>
</dbReference>
<keyword evidence="1 9" id="KW-0436">Ligase</keyword>
<sequence length="665" mass="76806">MSLYIKKKIEYLTEKLNKANYEYYHLNISKLSDNQYDASLKELFLLEKQYPNYKLPYSPTLKVGGVISSKFDKAKHKIPMLSLDNVFNFKELKEFCDRLFKKNIPFNFITEFKIDGVAISLKYKDGILFQALTRGDGMVGEIITENVKTIKNIPLKLNKKIDLEVRGEIFFDHDSFEKLNQNNKKENKILFSNPRNAASGTLRQLNSSIVAKRNLSSFIYSIVNTPSFIKTQKQVLIFLKEMGFSVNNYNDTVNSFEELKNKIIKYENIKNNLPYNVDGVVVKVNQLNLYPLIGYTTKFPKWSVAYKFNSLKSETIVKKITFQIGKTGAITPIAHLEPVIIDGSLISKVSLHNYDYIKTKDIRINDFVLIHKSGSIIPQILEVIKEKRTNQIPFQMITNCPSCENKLQQKKNKTNYFCFNPSCEEKKINKIIHFVSNEAMDIKNLGEKTLITLFKENLIQNISDLYSLKDKYNQLKKLPNFENKKILKIFESIEKSKTQSLNKILFGLGIGEVGVKVAKLLQNQFNNIDNLQKTTLKQLLEIKEIGPEIAHNIYQYFQNKKNIEEINLLKKGGVLFNNHSSNEKEVKPNIFKNKKIVLTGVFQNYSRKDIEIILEKKGAFILDNISSKIDYLIKGEKAGSKLDKALFLKIQIIDEPKLKNIIEEK</sequence>
<evidence type="ECO:0000256" key="6">
    <source>
        <dbReference type="ARBA" id="ARBA00023027"/>
    </source>
</evidence>
<feature type="binding site" evidence="9">
    <location>
        <position position="423"/>
    </location>
    <ligand>
        <name>Zn(2+)</name>
        <dbReference type="ChEBI" id="CHEBI:29105"/>
    </ligand>
</feature>
<dbReference type="KEGG" id="pluf:LFWB_0840"/>
<dbReference type="Pfam" id="PF12826">
    <property type="entry name" value="HHH_2"/>
    <property type="match status" value="1"/>
</dbReference>
<dbReference type="PIRSF" id="PIRSF001604">
    <property type="entry name" value="LigA"/>
    <property type="match status" value="1"/>
</dbReference>
<protein>
    <recommendedName>
        <fullName evidence="9">DNA ligase</fullName>
        <ecNumber evidence="9">6.5.1.2</ecNumber>
    </recommendedName>
    <alternativeName>
        <fullName evidence="9">Polydeoxyribonucleotide synthase [NAD(+)]</fullName>
    </alternativeName>
</protein>
<feature type="active site" description="N6-AMP-lysine intermediate" evidence="9">
    <location>
        <position position="113"/>
    </location>
</feature>
<feature type="binding site" evidence="9">
    <location>
        <begin position="82"/>
        <end position="83"/>
    </location>
    <ligand>
        <name>NAD(+)</name>
        <dbReference type="ChEBI" id="CHEBI:57540"/>
    </ligand>
</feature>
<accession>A0A975FIU2</accession>
<evidence type="ECO:0000256" key="2">
    <source>
        <dbReference type="ARBA" id="ARBA00022705"/>
    </source>
</evidence>
<dbReference type="SMART" id="SM00292">
    <property type="entry name" value="BRCT"/>
    <property type="match status" value="1"/>
</dbReference>
<evidence type="ECO:0000259" key="10">
    <source>
        <dbReference type="PROSITE" id="PS50172"/>
    </source>
</evidence>
<dbReference type="Pfam" id="PF00533">
    <property type="entry name" value="BRCT"/>
    <property type="match status" value="1"/>
</dbReference>
<keyword evidence="4 9" id="KW-0227">DNA damage</keyword>
<dbReference type="InterPro" id="IPR001679">
    <property type="entry name" value="DNA_ligase"/>
</dbReference>
<evidence type="ECO:0000256" key="9">
    <source>
        <dbReference type="HAMAP-Rule" id="MF_01588"/>
    </source>
</evidence>
<dbReference type="InterPro" id="IPR041663">
    <property type="entry name" value="DisA/LigA_HHH"/>
</dbReference>
<keyword evidence="5 9" id="KW-0862">Zinc</keyword>
<dbReference type="HAMAP" id="MF_01588">
    <property type="entry name" value="DNA_ligase_A"/>
    <property type="match status" value="1"/>
</dbReference>